<keyword evidence="7 9" id="KW-0472">Membrane</keyword>
<dbReference type="Pfam" id="PF04290">
    <property type="entry name" value="DctQ"/>
    <property type="match status" value="1"/>
</dbReference>
<keyword evidence="5 9" id="KW-0812">Transmembrane</keyword>
<dbReference type="OrthoDB" id="9794346at2"/>
<keyword evidence="6 9" id="KW-1133">Transmembrane helix</keyword>
<comment type="similarity">
    <text evidence="8 9">Belongs to the TRAP transporter small permease family.</text>
</comment>
<comment type="subcellular location">
    <subcellularLocation>
        <location evidence="1 9">Cell inner membrane</location>
        <topology evidence="1 9">Multi-pass membrane protein</topology>
    </subcellularLocation>
</comment>
<comment type="subunit">
    <text evidence="9">The complex comprises the extracytoplasmic solute receptor protein and the two transmembrane proteins.</text>
</comment>
<dbReference type="InterPro" id="IPR007387">
    <property type="entry name" value="TRAP_DctQ"/>
</dbReference>
<dbReference type="PANTHER" id="PTHR35011">
    <property type="entry name" value="2,3-DIKETO-L-GULONATE TRAP TRANSPORTER SMALL PERMEASE PROTEIN YIAM"/>
    <property type="match status" value="1"/>
</dbReference>
<evidence type="ECO:0000256" key="8">
    <source>
        <dbReference type="ARBA" id="ARBA00038436"/>
    </source>
</evidence>
<keyword evidence="4 9" id="KW-0997">Cell inner membrane</keyword>
<feature type="transmembrane region" description="Helical" evidence="9">
    <location>
        <begin position="132"/>
        <end position="149"/>
    </location>
</feature>
<dbReference type="EMBL" id="RBIM01000002">
    <property type="protein sequence ID" value="RKR02914.1"/>
    <property type="molecule type" value="Genomic_DNA"/>
</dbReference>
<dbReference type="RefSeq" id="WP_121210173.1">
    <property type="nucleotide sequence ID" value="NZ_RBIM01000002.1"/>
</dbReference>
<keyword evidence="3" id="KW-1003">Cell membrane</keyword>
<reference evidence="11 12" key="1">
    <citation type="submission" date="2018-10" db="EMBL/GenBank/DDBJ databases">
        <title>Genomic Encyclopedia of Type Strains, Phase IV (KMG-IV): sequencing the most valuable type-strain genomes for metagenomic binning, comparative biology and taxonomic classification.</title>
        <authorList>
            <person name="Goeker M."/>
        </authorList>
    </citation>
    <scope>NUCLEOTIDE SEQUENCE [LARGE SCALE GENOMIC DNA]</scope>
    <source>
        <strain evidence="11 12">DSM 4734</strain>
    </source>
</reference>
<evidence type="ECO:0000256" key="9">
    <source>
        <dbReference type="RuleBase" id="RU369079"/>
    </source>
</evidence>
<evidence type="ECO:0000256" key="7">
    <source>
        <dbReference type="ARBA" id="ARBA00023136"/>
    </source>
</evidence>
<organism evidence="11 12">
    <name type="scientific">Maricaulis maris</name>
    <dbReference type="NCBI Taxonomy" id="74318"/>
    <lineage>
        <taxon>Bacteria</taxon>
        <taxon>Pseudomonadati</taxon>
        <taxon>Pseudomonadota</taxon>
        <taxon>Alphaproteobacteria</taxon>
        <taxon>Maricaulales</taxon>
        <taxon>Maricaulaceae</taxon>
        <taxon>Maricaulis</taxon>
    </lineage>
</organism>
<evidence type="ECO:0000256" key="6">
    <source>
        <dbReference type="ARBA" id="ARBA00022989"/>
    </source>
</evidence>
<evidence type="ECO:0000256" key="2">
    <source>
        <dbReference type="ARBA" id="ARBA00022448"/>
    </source>
</evidence>
<dbReference type="AlphaFoldDB" id="A0A495DJW2"/>
<dbReference type="Proteomes" id="UP000273675">
    <property type="component" value="Unassembled WGS sequence"/>
</dbReference>
<dbReference type="InterPro" id="IPR055348">
    <property type="entry name" value="DctQ"/>
</dbReference>
<dbReference type="GO" id="GO:0005886">
    <property type="term" value="C:plasma membrane"/>
    <property type="evidence" value="ECO:0007669"/>
    <property type="project" value="UniProtKB-SubCell"/>
</dbReference>
<feature type="transmembrane region" description="Helical" evidence="9">
    <location>
        <begin position="210"/>
        <end position="230"/>
    </location>
</feature>
<evidence type="ECO:0000313" key="11">
    <source>
        <dbReference type="EMBL" id="RKR02914.1"/>
    </source>
</evidence>
<evidence type="ECO:0000256" key="5">
    <source>
        <dbReference type="ARBA" id="ARBA00022692"/>
    </source>
</evidence>
<evidence type="ECO:0000256" key="4">
    <source>
        <dbReference type="ARBA" id="ARBA00022519"/>
    </source>
</evidence>
<evidence type="ECO:0000259" key="10">
    <source>
        <dbReference type="Pfam" id="PF04290"/>
    </source>
</evidence>
<gene>
    <name evidence="11" type="ORF">C7435_0858</name>
</gene>
<comment type="caution">
    <text evidence="11">The sequence shown here is derived from an EMBL/GenBank/DDBJ whole genome shotgun (WGS) entry which is preliminary data.</text>
</comment>
<evidence type="ECO:0000313" key="12">
    <source>
        <dbReference type="Proteomes" id="UP000273675"/>
    </source>
</evidence>
<feature type="transmembrane region" description="Helical" evidence="9">
    <location>
        <begin position="102"/>
        <end position="120"/>
    </location>
</feature>
<feature type="transmembrane region" description="Helical" evidence="9">
    <location>
        <begin position="170"/>
        <end position="190"/>
    </location>
</feature>
<proteinExistence type="inferred from homology"/>
<sequence>MRKGDGLLLALIALSLGLILVDMATGGNVSDWSGAHLPGLAQSAGGWIGRIGVWLSPLLLLPLLSGVLGRFVALPTSLWSLESRAVDLIDSLTEQVAGAARWFALGLVLATAIIVIQRYVFGYASTKLAESVIYMHAGLFLLSSGSALLHGAHVRVDVSFAKMSERGKAWVDLLGTYLALMPMSALILWSSTGYLGSTWRILESSRESDGLAFVFLLKTAIPLFAILMILQGFSMAARAAMTLAGQASPALPATGAREV</sequence>
<name>A0A495DJW2_9PROT</name>
<evidence type="ECO:0000256" key="1">
    <source>
        <dbReference type="ARBA" id="ARBA00004429"/>
    </source>
</evidence>
<accession>A0A495DJW2</accession>
<keyword evidence="2 9" id="KW-0813">Transport</keyword>
<dbReference type="PANTHER" id="PTHR35011:SF4">
    <property type="entry name" value="SLL1102 PROTEIN"/>
    <property type="match status" value="1"/>
</dbReference>
<protein>
    <recommendedName>
        <fullName evidence="9">TRAP transporter small permease protein</fullName>
    </recommendedName>
</protein>
<comment type="function">
    <text evidence="9">Part of the tripartite ATP-independent periplasmic (TRAP) transport system.</text>
</comment>
<evidence type="ECO:0000256" key="3">
    <source>
        <dbReference type="ARBA" id="ARBA00022475"/>
    </source>
</evidence>
<feature type="domain" description="Tripartite ATP-independent periplasmic transporters DctQ component" evidence="10">
    <location>
        <begin position="107"/>
        <end position="239"/>
    </location>
</feature>
<dbReference type="GO" id="GO:0022857">
    <property type="term" value="F:transmembrane transporter activity"/>
    <property type="evidence" value="ECO:0007669"/>
    <property type="project" value="UniProtKB-UniRule"/>
</dbReference>